<organism evidence="2 3">
    <name type="scientific">Amniculicola lignicola CBS 123094</name>
    <dbReference type="NCBI Taxonomy" id="1392246"/>
    <lineage>
        <taxon>Eukaryota</taxon>
        <taxon>Fungi</taxon>
        <taxon>Dikarya</taxon>
        <taxon>Ascomycota</taxon>
        <taxon>Pezizomycotina</taxon>
        <taxon>Dothideomycetes</taxon>
        <taxon>Pleosporomycetidae</taxon>
        <taxon>Pleosporales</taxon>
        <taxon>Amniculicolaceae</taxon>
        <taxon>Amniculicola</taxon>
    </lineage>
</organism>
<dbReference type="AlphaFoldDB" id="A0A6A5WEI0"/>
<dbReference type="EMBL" id="ML977596">
    <property type="protein sequence ID" value="KAF1999304.1"/>
    <property type="molecule type" value="Genomic_DNA"/>
</dbReference>
<sequence>MTELISRFSCLSWLLFLYSVIIPPSSRQLSYATETFSDPVFDFAGLEVLKIETLDDEDVIYLNARAEVSEQCGTDCATYSAWTWSEETTAEIKEEQSEEEPALPGVVRDIITNFSIHGLEKRGKGKSATICGSLKLKTWSYPSPREIQSRYSEVYDFKSPLSPDEEDWFALENIKGRSTAKDHNGNKREYAVEHVLEWHLLLDFLRGAGETRQGSRCALFQNYFNVPVDIDTDIEIDTPNSIGKTSIPKKAHEAQALDWVVHQIPGIPSKSAWEYEFVVFQSDVNGVKKGLWTESQKSMTAKVQLSGGKISETTMSNNPTMEFQLENKFFDGDPATNPSQKMSYFSNNEGYLMAIKKFRDVMGVYEYHRKPLIQKYLWAQITRIGTAFEHLEVDVLPKIHKQYNYQGLKDQWEDYMSEQFQKCIAKIQDWMEKHKPAIKKLADGKRKRSLLDLVPRAKGSTPTCATSTNDQVKKRAKLLIDAYEKMPLDWENPFNAIDSDDD</sequence>
<keyword evidence="3" id="KW-1185">Reference proteome</keyword>
<evidence type="ECO:0000313" key="3">
    <source>
        <dbReference type="Proteomes" id="UP000799779"/>
    </source>
</evidence>
<proteinExistence type="predicted"/>
<keyword evidence="1" id="KW-0732">Signal</keyword>
<evidence type="ECO:0000313" key="2">
    <source>
        <dbReference type="EMBL" id="KAF1999304.1"/>
    </source>
</evidence>
<evidence type="ECO:0000256" key="1">
    <source>
        <dbReference type="SAM" id="SignalP"/>
    </source>
</evidence>
<dbReference type="OrthoDB" id="3797255at2759"/>
<gene>
    <name evidence="2" type="ORF">P154DRAFT_564081</name>
</gene>
<feature type="signal peptide" evidence="1">
    <location>
        <begin position="1"/>
        <end position="32"/>
    </location>
</feature>
<feature type="chain" id="PRO_5025564190" evidence="1">
    <location>
        <begin position="33"/>
        <end position="502"/>
    </location>
</feature>
<dbReference type="Proteomes" id="UP000799779">
    <property type="component" value="Unassembled WGS sequence"/>
</dbReference>
<protein>
    <submittedName>
        <fullName evidence="2">Uncharacterized protein</fullName>
    </submittedName>
</protein>
<reference evidence="2" key="1">
    <citation type="journal article" date="2020" name="Stud. Mycol.">
        <title>101 Dothideomycetes genomes: a test case for predicting lifestyles and emergence of pathogens.</title>
        <authorList>
            <person name="Haridas S."/>
            <person name="Albert R."/>
            <person name="Binder M."/>
            <person name="Bloem J."/>
            <person name="Labutti K."/>
            <person name="Salamov A."/>
            <person name="Andreopoulos B."/>
            <person name="Baker S."/>
            <person name="Barry K."/>
            <person name="Bills G."/>
            <person name="Bluhm B."/>
            <person name="Cannon C."/>
            <person name="Castanera R."/>
            <person name="Culley D."/>
            <person name="Daum C."/>
            <person name="Ezra D."/>
            <person name="Gonzalez J."/>
            <person name="Henrissat B."/>
            <person name="Kuo A."/>
            <person name="Liang C."/>
            <person name="Lipzen A."/>
            <person name="Lutzoni F."/>
            <person name="Magnuson J."/>
            <person name="Mondo S."/>
            <person name="Nolan M."/>
            <person name="Ohm R."/>
            <person name="Pangilinan J."/>
            <person name="Park H.-J."/>
            <person name="Ramirez L."/>
            <person name="Alfaro M."/>
            <person name="Sun H."/>
            <person name="Tritt A."/>
            <person name="Yoshinaga Y."/>
            <person name="Zwiers L.-H."/>
            <person name="Turgeon B."/>
            <person name="Goodwin S."/>
            <person name="Spatafora J."/>
            <person name="Crous P."/>
            <person name="Grigoriev I."/>
        </authorList>
    </citation>
    <scope>NUCLEOTIDE SEQUENCE</scope>
    <source>
        <strain evidence="2">CBS 123094</strain>
    </source>
</reference>
<name>A0A6A5WEI0_9PLEO</name>
<accession>A0A6A5WEI0</accession>